<dbReference type="Proteomes" id="UP000800039">
    <property type="component" value="Unassembled WGS sequence"/>
</dbReference>
<dbReference type="RefSeq" id="XP_040790772.1">
    <property type="nucleotide sequence ID" value="XM_040938637.1"/>
</dbReference>
<accession>A0A9P4LBI0</accession>
<evidence type="ECO:0000256" key="1">
    <source>
        <dbReference type="SAM" id="Phobius"/>
    </source>
</evidence>
<feature type="transmembrane region" description="Helical" evidence="1">
    <location>
        <begin position="20"/>
        <end position="48"/>
    </location>
</feature>
<evidence type="ECO:0000313" key="3">
    <source>
        <dbReference type="Proteomes" id="UP000800039"/>
    </source>
</evidence>
<comment type="caution">
    <text evidence="2">The sequence shown here is derived from an EMBL/GenBank/DDBJ whole genome shotgun (WGS) entry which is preliminary data.</text>
</comment>
<reference evidence="2" key="1">
    <citation type="submission" date="2020-01" db="EMBL/GenBank/DDBJ databases">
        <authorList>
            <consortium name="DOE Joint Genome Institute"/>
            <person name="Haridas S."/>
            <person name="Albert R."/>
            <person name="Binder M."/>
            <person name="Bloem J."/>
            <person name="Labutti K."/>
            <person name="Salamov A."/>
            <person name="Andreopoulos B."/>
            <person name="Baker S.E."/>
            <person name="Barry K."/>
            <person name="Bills G."/>
            <person name="Bluhm B.H."/>
            <person name="Cannon C."/>
            <person name="Castanera R."/>
            <person name="Culley D.E."/>
            <person name="Daum C."/>
            <person name="Ezra D."/>
            <person name="Gonzalez J.B."/>
            <person name="Henrissat B."/>
            <person name="Kuo A."/>
            <person name="Liang C."/>
            <person name="Lipzen A."/>
            <person name="Lutzoni F."/>
            <person name="Magnuson J."/>
            <person name="Mondo S."/>
            <person name="Nolan M."/>
            <person name="Ohm R."/>
            <person name="Pangilinan J."/>
            <person name="Park H.-J."/>
            <person name="Ramirez L."/>
            <person name="Alfaro M."/>
            <person name="Sun H."/>
            <person name="Tritt A."/>
            <person name="Yoshinaga Y."/>
            <person name="Zwiers L.-H."/>
            <person name="Turgeon B.G."/>
            <person name="Goodwin S.B."/>
            <person name="Spatafora J.W."/>
            <person name="Crous P.W."/>
            <person name="Grigoriev I.V."/>
        </authorList>
    </citation>
    <scope>NUCLEOTIDE SEQUENCE</scope>
    <source>
        <strain evidence="2">CBS 394.84</strain>
    </source>
</reference>
<name>A0A9P4LBI0_9PLEO</name>
<evidence type="ECO:0000313" key="2">
    <source>
        <dbReference type="EMBL" id="KAF1848209.1"/>
    </source>
</evidence>
<sequence>MNMQDMGGNLHTTTCSGPIVYALVVFMCGCCLDWMFTVSLTLTPFSVLEGGTNGRLPRQRPRTAQLAQRVRLPVITIPFATSLLLRWMLVESRLAR</sequence>
<dbReference type="AlphaFoldDB" id="A0A9P4LBI0"/>
<keyword evidence="1" id="KW-1133">Transmembrane helix</keyword>
<dbReference type="GeneID" id="63855893"/>
<dbReference type="EMBL" id="ML976615">
    <property type="protein sequence ID" value="KAF1848209.1"/>
    <property type="molecule type" value="Genomic_DNA"/>
</dbReference>
<feature type="transmembrane region" description="Helical" evidence="1">
    <location>
        <begin position="69"/>
        <end position="89"/>
    </location>
</feature>
<protein>
    <submittedName>
        <fullName evidence="2">Uncharacterized protein</fullName>
    </submittedName>
</protein>
<keyword evidence="3" id="KW-1185">Reference proteome</keyword>
<keyword evidence="1" id="KW-0472">Membrane</keyword>
<proteinExistence type="predicted"/>
<organism evidence="2 3">
    <name type="scientific">Cucurbitaria berberidis CBS 394.84</name>
    <dbReference type="NCBI Taxonomy" id="1168544"/>
    <lineage>
        <taxon>Eukaryota</taxon>
        <taxon>Fungi</taxon>
        <taxon>Dikarya</taxon>
        <taxon>Ascomycota</taxon>
        <taxon>Pezizomycotina</taxon>
        <taxon>Dothideomycetes</taxon>
        <taxon>Pleosporomycetidae</taxon>
        <taxon>Pleosporales</taxon>
        <taxon>Pleosporineae</taxon>
        <taxon>Cucurbitariaceae</taxon>
        <taxon>Cucurbitaria</taxon>
    </lineage>
</organism>
<keyword evidence="1" id="KW-0812">Transmembrane</keyword>
<gene>
    <name evidence="2" type="ORF">K460DRAFT_69137</name>
</gene>